<evidence type="ECO:0000256" key="5">
    <source>
        <dbReference type="ARBA" id="ARBA00039088"/>
    </source>
</evidence>
<evidence type="ECO:0000256" key="2">
    <source>
        <dbReference type="ARBA" id="ARBA00022630"/>
    </source>
</evidence>
<feature type="domain" description="Sulfite reductase [NADPH] flavoprotein alpha-component-like FAD-binding" evidence="7">
    <location>
        <begin position="90"/>
        <end position="266"/>
    </location>
</feature>
<dbReference type="EC" id="1.16.1.8" evidence="5"/>
<evidence type="ECO:0000313" key="8">
    <source>
        <dbReference type="EMBL" id="JAC06262.1"/>
    </source>
</evidence>
<dbReference type="PANTHER" id="PTHR19384:SF84">
    <property type="entry name" value="METHIONINE SYNTHASE REDUCTASE"/>
    <property type="match status" value="1"/>
</dbReference>
<dbReference type="GO" id="GO:0050660">
    <property type="term" value="F:flavin adenine dinucleotide binding"/>
    <property type="evidence" value="ECO:0007669"/>
    <property type="project" value="TreeGrafter"/>
</dbReference>
<dbReference type="GO" id="GO:0005829">
    <property type="term" value="C:cytosol"/>
    <property type="evidence" value="ECO:0007669"/>
    <property type="project" value="TreeGrafter"/>
</dbReference>
<dbReference type="GO" id="GO:0030586">
    <property type="term" value="F:[methionine synthase] reductase (NADPH) activity"/>
    <property type="evidence" value="ECO:0007669"/>
    <property type="project" value="UniProtKB-EC"/>
</dbReference>
<dbReference type="InterPro" id="IPR017938">
    <property type="entry name" value="Riboflavin_synthase-like_b-brl"/>
</dbReference>
<dbReference type="EMBL" id="GAMC01000294">
    <property type="protein sequence ID" value="JAC06262.1"/>
    <property type="molecule type" value="mRNA"/>
</dbReference>
<dbReference type="InterPro" id="IPR023173">
    <property type="entry name" value="NADPH_Cyt_P450_Rdtase_alpha"/>
</dbReference>
<reference evidence="8" key="2">
    <citation type="journal article" date="2014" name="BMC Genomics">
        <title>A genomic perspective to assessing quality of mass-reared SIT flies used in Mediterranean fruit fly (Ceratitis capitata) eradication in California.</title>
        <authorList>
            <person name="Calla B."/>
            <person name="Hall B."/>
            <person name="Hou S."/>
            <person name="Geib S.M."/>
        </authorList>
    </citation>
    <scope>NUCLEOTIDE SEQUENCE</scope>
</reference>
<gene>
    <name evidence="8" type="primary">MTRR</name>
</gene>
<dbReference type="Gene3D" id="3.40.50.80">
    <property type="entry name" value="Nucleotide-binding domain of ferredoxin-NADP reductase (FNR) module"/>
    <property type="match status" value="1"/>
</dbReference>
<evidence type="ECO:0000256" key="1">
    <source>
        <dbReference type="ARBA" id="ARBA00001974"/>
    </source>
</evidence>
<proteinExistence type="evidence at transcript level"/>
<accession>W8CBQ0</accession>
<protein>
    <recommendedName>
        <fullName evidence="6">Methionine synthase reductase</fullName>
        <ecNumber evidence="5">1.16.1.8</ecNumber>
    </recommendedName>
</protein>
<sequence length="476" mass="53400">MVCPTEIPFSEGGIININNFILDKYVPAKLSEPIYSALYANEDSAVKAPTKHAQLLCTELIWPFSRAGALPLEVPIKTVKVLAEGDDEIKAKRILELAFEMKTLNNSHQPGDTIAILPMNNVNKVQKLLQQMQLLNSAETTFQLQISSKCMKKNVKLPTYIPTLCTPYQLLRDCITIHAVPKKQFLSVLASCCSDENEKAFLSCLSSKEASCYYNELILERGLTLLDLLELCPSCTPTLEILIEHLPRLLPRPYSLANNPLTDEVKIIFSILPQKTGVTTDMLNNFATLCLKNINIPEPPKIVVYSRQTNHFCFTVKEASEHNHILICVGTALAPFLGFLELKEQLLGSKALESLGDTWLFAGAVNEAYLPHRERILAYEEAGVLQRYYEAFSRVPNSSHHYVQEQIAAHAAEFVDFLFDEKTILYVCADGGSISKSIEKTIADCITQIRHITFEEALLIIKAYKGSGKYREDLWL</sequence>
<dbReference type="GO" id="GO:0050667">
    <property type="term" value="P:homocysteine metabolic process"/>
    <property type="evidence" value="ECO:0007669"/>
    <property type="project" value="TreeGrafter"/>
</dbReference>
<dbReference type="OrthoDB" id="1856718at2759"/>
<dbReference type="PRINTS" id="PR00371">
    <property type="entry name" value="FPNCR"/>
</dbReference>
<dbReference type="InterPro" id="IPR001709">
    <property type="entry name" value="Flavoprot_Pyr_Nucl_cyt_Rdtase"/>
</dbReference>
<organism evidence="8">
    <name type="scientific">Ceratitis capitata</name>
    <name type="common">Mediterranean fruit fly</name>
    <name type="synonym">Tephritis capitata</name>
    <dbReference type="NCBI Taxonomy" id="7213"/>
    <lineage>
        <taxon>Eukaryota</taxon>
        <taxon>Metazoa</taxon>
        <taxon>Ecdysozoa</taxon>
        <taxon>Arthropoda</taxon>
        <taxon>Hexapoda</taxon>
        <taxon>Insecta</taxon>
        <taxon>Pterygota</taxon>
        <taxon>Neoptera</taxon>
        <taxon>Endopterygota</taxon>
        <taxon>Diptera</taxon>
        <taxon>Brachycera</taxon>
        <taxon>Muscomorpha</taxon>
        <taxon>Tephritoidea</taxon>
        <taxon>Tephritidae</taxon>
        <taxon>Ceratitis</taxon>
        <taxon>Ceratitis</taxon>
    </lineage>
</organism>
<dbReference type="Pfam" id="PF00667">
    <property type="entry name" value="FAD_binding_1"/>
    <property type="match status" value="1"/>
</dbReference>
<reference evidence="8" key="1">
    <citation type="submission" date="2013-07" db="EMBL/GenBank/DDBJ databases">
        <authorList>
            <person name="Geib S."/>
        </authorList>
    </citation>
    <scope>NUCLEOTIDE SEQUENCE</scope>
</reference>
<evidence type="ECO:0000256" key="6">
    <source>
        <dbReference type="ARBA" id="ARBA00040659"/>
    </source>
</evidence>
<dbReference type="InterPro" id="IPR003097">
    <property type="entry name" value="CysJ-like_FAD-binding"/>
</dbReference>
<keyword evidence="4" id="KW-0560">Oxidoreductase</keyword>
<dbReference type="GO" id="GO:0009086">
    <property type="term" value="P:methionine biosynthetic process"/>
    <property type="evidence" value="ECO:0007669"/>
    <property type="project" value="TreeGrafter"/>
</dbReference>
<dbReference type="GO" id="GO:0010181">
    <property type="term" value="F:FMN binding"/>
    <property type="evidence" value="ECO:0007669"/>
    <property type="project" value="TreeGrafter"/>
</dbReference>
<dbReference type="Gene3D" id="2.40.30.10">
    <property type="entry name" value="Translation factors"/>
    <property type="match status" value="1"/>
</dbReference>
<dbReference type="FunFam" id="1.20.990.10:FF:000007">
    <property type="entry name" value="Methionine synthase reductase"/>
    <property type="match status" value="1"/>
</dbReference>
<dbReference type="Gene3D" id="1.20.990.10">
    <property type="entry name" value="NADPH-cytochrome p450 Reductase, Chain A, domain 3"/>
    <property type="match status" value="1"/>
</dbReference>
<keyword evidence="3" id="KW-0274">FAD</keyword>
<dbReference type="EMBL" id="GAMC01000293">
    <property type="protein sequence ID" value="JAC06263.1"/>
    <property type="molecule type" value="mRNA"/>
</dbReference>
<keyword evidence="2" id="KW-0285">Flavoprotein</keyword>
<dbReference type="AlphaFoldDB" id="W8CBQ0"/>
<dbReference type="InterPro" id="IPR039261">
    <property type="entry name" value="FNR_nucleotide-bd"/>
</dbReference>
<evidence type="ECO:0000256" key="4">
    <source>
        <dbReference type="ARBA" id="ARBA00023002"/>
    </source>
</evidence>
<dbReference type="SUPFAM" id="SSF52343">
    <property type="entry name" value="Ferredoxin reductase-like, C-terminal NADP-linked domain"/>
    <property type="match status" value="1"/>
</dbReference>
<evidence type="ECO:0000256" key="3">
    <source>
        <dbReference type="ARBA" id="ARBA00022827"/>
    </source>
</evidence>
<comment type="cofactor">
    <cofactor evidence="1">
        <name>FAD</name>
        <dbReference type="ChEBI" id="CHEBI:57692"/>
    </cofactor>
</comment>
<name>W8CBQ0_CERCA</name>
<dbReference type="PANTHER" id="PTHR19384">
    <property type="entry name" value="NITRIC OXIDE SYNTHASE-RELATED"/>
    <property type="match status" value="1"/>
</dbReference>
<evidence type="ECO:0000259" key="7">
    <source>
        <dbReference type="Pfam" id="PF00667"/>
    </source>
</evidence>
<dbReference type="SUPFAM" id="SSF63380">
    <property type="entry name" value="Riboflavin synthase domain-like"/>
    <property type="match status" value="1"/>
</dbReference>